<accession>A0A423X450</accession>
<evidence type="ECO:0000256" key="3">
    <source>
        <dbReference type="ARBA" id="ARBA00023163"/>
    </source>
</evidence>
<dbReference type="GO" id="GO:0008301">
    <property type="term" value="F:DNA binding, bending"/>
    <property type="evidence" value="ECO:0007669"/>
    <property type="project" value="InterPro"/>
</dbReference>
<name>A0A423X450_9PEZI</name>
<keyword evidence="1 5" id="KW-0805">Transcription regulation</keyword>
<proteinExistence type="inferred from homology"/>
<dbReference type="Pfam" id="PF04769">
    <property type="entry name" value="MATalpha_HMGbox"/>
    <property type="match status" value="1"/>
</dbReference>
<evidence type="ECO:0000313" key="7">
    <source>
        <dbReference type="EMBL" id="ROW10455.1"/>
    </source>
</evidence>
<protein>
    <recommendedName>
        <fullName evidence="6">Alpha box domain-containing protein</fullName>
    </recommendedName>
</protein>
<evidence type="ECO:0000256" key="2">
    <source>
        <dbReference type="ARBA" id="ARBA00023125"/>
    </source>
</evidence>
<evidence type="ECO:0000256" key="1">
    <source>
        <dbReference type="ARBA" id="ARBA00023015"/>
    </source>
</evidence>
<dbReference type="EMBL" id="LKEA01000003">
    <property type="protein sequence ID" value="ROW10455.1"/>
    <property type="molecule type" value="Genomic_DNA"/>
</dbReference>
<keyword evidence="8" id="KW-1185">Reference proteome</keyword>
<dbReference type="OrthoDB" id="5398665at2759"/>
<evidence type="ECO:0000313" key="8">
    <source>
        <dbReference type="Proteomes" id="UP000283895"/>
    </source>
</evidence>
<reference evidence="7 8" key="1">
    <citation type="submission" date="2015-09" db="EMBL/GenBank/DDBJ databases">
        <title>Host preference determinants of Valsa canker pathogens revealed by comparative genomics.</title>
        <authorList>
            <person name="Yin Z."/>
            <person name="Huang L."/>
        </authorList>
    </citation>
    <scope>NUCLEOTIDE SEQUENCE [LARGE SCALE GENOMIC DNA]</scope>
    <source>
        <strain evidence="7 8">03-1</strain>
    </source>
</reference>
<dbReference type="Proteomes" id="UP000283895">
    <property type="component" value="Unassembled WGS sequence"/>
</dbReference>
<dbReference type="GO" id="GO:0005634">
    <property type="term" value="C:nucleus"/>
    <property type="evidence" value="ECO:0007669"/>
    <property type="project" value="UniProtKB-SubCell"/>
</dbReference>
<comment type="similarity">
    <text evidence="5">Belongs to the MATALPHA1 family.</text>
</comment>
<keyword evidence="4 5" id="KW-0539">Nucleus</keyword>
<keyword evidence="2 5" id="KW-0238">DNA-binding</keyword>
<keyword evidence="3 5" id="KW-0804">Transcription</keyword>
<comment type="subcellular location">
    <subcellularLocation>
        <location evidence="5">Nucleus</location>
    </subcellularLocation>
</comment>
<evidence type="ECO:0000256" key="5">
    <source>
        <dbReference type="RuleBase" id="RU003516"/>
    </source>
</evidence>
<evidence type="ECO:0000259" key="6">
    <source>
        <dbReference type="PROSITE" id="PS51325"/>
    </source>
</evidence>
<comment type="caution">
    <text evidence="7">The sequence shown here is derived from an EMBL/GenBank/DDBJ whole genome shotgun (WGS) entry which is preliminary data.</text>
</comment>
<dbReference type="InterPro" id="IPR006856">
    <property type="entry name" value="MATalpha_HMGbox"/>
</dbReference>
<organism evidence="7 8">
    <name type="scientific">Cytospora schulzeri</name>
    <dbReference type="NCBI Taxonomy" id="448051"/>
    <lineage>
        <taxon>Eukaryota</taxon>
        <taxon>Fungi</taxon>
        <taxon>Dikarya</taxon>
        <taxon>Ascomycota</taxon>
        <taxon>Pezizomycotina</taxon>
        <taxon>Sordariomycetes</taxon>
        <taxon>Sordariomycetidae</taxon>
        <taxon>Diaporthales</taxon>
        <taxon>Cytosporaceae</taxon>
        <taxon>Cytospora</taxon>
    </lineage>
</organism>
<feature type="domain" description="Alpha box" evidence="6">
    <location>
        <begin position="59"/>
        <end position="114"/>
    </location>
</feature>
<dbReference type="PROSITE" id="PS51325">
    <property type="entry name" value="ALPHA_BOX"/>
    <property type="match status" value="1"/>
</dbReference>
<dbReference type="AlphaFoldDB" id="A0A423X450"/>
<dbReference type="GO" id="GO:0045895">
    <property type="term" value="P:positive regulation of mating-type specific transcription, DNA-templated"/>
    <property type="evidence" value="ECO:0007669"/>
    <property type="project" value="InterPro"/>
</dbReference>
<evidence type="ECO:0000256" key="4">
    <source>
        <dbReference type="ARBA" id="ARBA00023242"/>
    </source>
</evidence>
<gene>
    <name evidence="7" type="ORF">VMCG_01699</name>
</gene>
<sequence length="363" mass="41006">MADGMFRMTPALAEVYGGPVRVQGFLDNQRKAKNGRIGKPKSIQGVRKTVKARRHESIPKKKGVNSFLLFRRMAMMLFHDRPQSERSAIIRTMWEQERHKSSWSLMARVWTFIRDHTEYDNILQYLCCAIDLIRTVPPEAWLSTYKMKLVNQKDGNVLLRQYAQPAFIGAPRNLSDFELLKGVVMRGLAVDDPEGLLRKMLQHSNHMMTITTFDDNVSTDDPAKADDVFVNSMNHDPLATFAELLGLPANNDAFNFGINVIDVEDVTNFDDSLITSTGDQTHLRYQFDTSTAHLARPEAGSLDLSFQDGSIALDLGMPDQWQDYSGQISQSSYQIATGVVQPNAPSYTLNDDLSDFFPAYDLQ</sequence>